<dbReference type="GO" id="GO:0005886">
    <property type="term" value="C:plasma membrane"/>
    <property type="evidence" value="ECO:0007669"/>
    <property type="project" value="UniProtKB-SubCell"/>
</dbReference>
<feature type="transmembrane region" description="Helical" evidence="10">
    <location>
        <begin position="191"/>
        <end position="211"/>
    </location>
</feature>
<proteinExistence type="inferred from homology"/>
<evidence type="ECO:0000256" key="5">
    <source>
        <dbReference type="ARBA" id="ARBA00022475"/>
    </source>
</evidence>
<keyword evidence="9 10" id="KW-0472">Membrane</keyword>
<keyword evidence="5" id="KW-1003">Cell membrane</keyword>
<evidence type="ECO:0000313" key="11">
    <source>
        <dbReference type="EMBL" id="CAH6781253.1"/>
    </source>
</evidence>
<evidence type="ECO:0000256" key="3">
    <source>
        <dbReference type="ARBA" id="ARBA00008295"/>
    </source>
</evidence>
<comment type="similarity">
    <text evidence="3">Belongs to the claudin family.</text>
</comment>
<feature type="transmembrane region" description="Helical" evidence="10">
    <location>
        <begin position="20"/>
        <end position="40"/>
    </location>
</feature>
<dbReference type="GO" id="GO:0005198">
    <property type="term" value="F:structural molecule activity"/>
    <property type="evidence" value="ECO:0007669"/>
    <property type="project" value="InterPro"/>
</dbReference>
<reference evidence="11" key="1">
    <citation type="submission" date="2022-06" db="EMBL/GenBank/DDBJ databases">
        <authorList>
            <person name="Andreotti S."/>
            <person name="Wyler E."/>
        </authorList>
    </citation>
    <scope>NUCLEOTIDE SEQUENCE</scope>
</reference>
<sequence length="235" mass="26638">MCCIQMKQIFSRFAGVKEWIFRLTGFLCSLLSSAFGIILASSRYWRLWEFDSNVVQLVYIGLWEAYYQQEFQISGSVTRILVHSPVNSSWTISPEFRCAQNLILLAMFIKPVVVIFSSAAIRVSIIKASVPKIQMLCYKCCILILGLSSLCTVLAVTWNHVVDIYGETTLDFPPTFPVRKEALTMKHHTHVFPIGVMTTTLSLFGMIMFLFEIRSLKIQSNLNAQDASKQADQTA</sequence>
<evidence type="ECO:0000256" key="6">
    <source>
        <dbReference type="ARBA" id="ARBA00022692"/>
    </source>
</evidence>
<protein>
    <submittedName>
        <fullName evidence="11">LOC685747 protein</fullName>
    </submittedName>
</protein>
<dbReference type="Gene3D" id="1.20.140.150">
    <property type="match status" value="1"/>
</dbReference>
<evidence type="ECO:0000256" key="9">
    <source>
        <dbReference type="ARBA" id="ARBA00023136"/>
    </source>
</evidence>
<comment type="caution">
    <text evidence="11">The sequence shown here is derived from an EMBL/GenBank/DDBJ whole genome shotgun (WGS) entry which is preliminary data.</text>
</comment>
<dbReference type="AlphaFoldDB" id="A0AAU9Z0K0"/>
<evidence type="ECO:0000256" key="4">
    <source>
        <dbReference type="ARBA" id="ARBA00022427"/>
    </source>
</evidence>
<evidence type="ECO:0000256" key="1">
    <source>
        <dbReference type="ARBA" id="ARBA00004435"/>
    </source>
</evidence>
<dbReference type="EMBL" id="CALSGD010001065">
    <property type="protein sequence ID" value="CAH6781253.1"/>
    <property type="molecule type" value="Genomic_DNA"/>
</dbReference>
<dbReference type="Proteomes" id="UP001152836">
    <property type="component" value="Unassembled WGS sequence"/>
</dbReference>
<evidence type="ECO:0000256" key="7">
    <source>
        <dbReference type="ARBA" id="ARBA00022949"/>
    </source>
</evidence>
<evidence type="ECO:0000256" key="10">
    <source>
        <dbReference type="SAM" id="Phobius"/>
    </source>
</evidence>
<keyword evidence="7" id="KW-0965">Cell junction</keyword>
<feature type="transmembrane region" description="Helical" evidence="10">
    <location>
        <begin position="136"/>
        <end position="158"/>
    </location>
</feature>
<keyword evidence="12" id="KW-1185">Reference proteome</keyword>
<keyword evidence="6 10" id="KW-0812">Transmembrane</keyword>
<organism evidence="11 12">
    <name type="scientific">Phodopus roborovskii</name>
    <name type="common">Roborovski's desert hamster</name>
    <name type="synonym">Cricetulus roborovskii</name>
    <dbReference type="NCBI Taxonomy" id="109678"/>
    <lineage>
        <taxon>Eukaryota</taxon>
        <taxon>Metazoa</taxon>
        <taxon>Chordata</taxon>
        <taxon>Craniata</taxon>
        <taxon>Vertebrata</taxon>
        <taxon>Euteleostomi</taxon>
        <taxon>Mammalia</taxon>
        <taxon>Eutheria</taxon>
        <taxon>Euarchontoglires</taxon>
        <taxon>Glires</taxon>
        <taxon>Rodentia</taxon>
        <taxon>Myomorpha</taxon>
        <taxon>Muroidea</taxon>
        <taxon>Cricetidae</taxon>
        <taxon>Cricetinae</taxon>
        <taxon>Phodopus</taxon>
    </lineage>
</organism>
<accession>A0AAU9Z0K0</accession>
<evidence type="ECO:0000256" key="2">
    <source>
        <dbReference type="ARBA" id="ARBA00004651"/>
    </source>
</evidence>
<dbReference type="GO" id="GO:0005923">
    <property type="term" value="C:bicellular tight junction"/>
    <property type="evidence" value="ECO:0007669"/>
    <property type="project" value="UniProtKB-SubCell"/>
</dbReference>
<name>A0AAU9Z0K0_PHORO</name>
<gene>
    <name evidence="11" type="primary">LOC685747</name>
    <name evidence="11" type="ORF">PHOROB_LOCUS3830</name>
</gene>
<comment type="subcellular location">
    <subcellularLocation>
        <location evidence="1">Cell junction</location>
        <location evidence="1">Tight junction</location>
    </subcellularLocation>
    <subcellularLocation>
        <location evidence="2">Cell membrane</location>
        <topology evidence="2">Multi-pass membrane protein</topology>
    </subcellularLocation>
</comment>
<keyword evidence="8 10" id="KW-1133">Transmembrane helix</keyword>
<dbReference type="InterPro" id="IPR006187">
    <property type="entry name" value="Claudin"/>
</dbReference>
<evidence type="ECO:0000313" key="12">
    <source>
        <dbReference type="Proteomes" id="UP001152836"/>
    </source>
</evidence>
<evidence type="ECO:0000256" key="8">
    <source>
        <dbReference type="ARBA" id="ARBA00022989"/>
    </source>
</evidence>
<dbReference type="PANTHER" id="PTHR12002">
    <property type="entry name" value="CLAUDIN"/>
    <property type="match status" value="1"/>
</dbReference>
<keyword evidence="4" id="KW-0796">Tight junction</keyword>
<feature type="transmembrane region" description="Helical" evidence="10">
    <location>
        <begin position="102"/>
        <end position="124"/>
    </location>
</feature>